<gene>
    <name evidence="1" type="ORF">BBJ29_005321</name>
</gene>
<protein>
    <recommendedName>
        <fullName evidence="3">START domain-containing protein</fullName>
    </recommendedName>
</protein>
<evidence type="ECO:0000313" key="1">
    <source>
        <dbReference type="EMBL" id="RLN52855.1"/>
    </source>
</evidence>
<evidence type="ECO:0008006" key="3">
    <source>
        <dbReference type="Google" id="ProtNLM"/>
    </source>
</evidence>
<comment type="caution">
    <text evidence="1">The sequence shown here is derived from an EMBL/GenBank/DDBJ whole genome shotgun (WGS) entry which is preliminary data.</text>
</comment>
<dbReference type="EMBL" id="MBAD02001639">
    <property type="protein sequence ID" value="RLN52855.1"/>
    <property type="molecule type" value="Genomic_DNA"/>
</dbReference>
<reference evidence="1 2" key="1">
    <citation type="submission" date="2018-07" db="EMBL/GenBank/DDBJ databases">
        <title>Genome sequencing of oomycete isolates from Chile give support for New Zealand origin for Phytophthora kernoviae and make available the first Nothophytophthora sp. genome.</title>
        <authorList>
            <person name="Studholme D.J."/>
            <person name="Sanfuentes E."/>
            <person name="Panda P."/>
            <person name="Hill R."/>
            <person name="Sambles C."/>
            <person name="Grant M."/>
            <person name="Williams N.M."/>
            <person name="Mcdougal R.L."/>
        </authorList>
    </citation>
    <scope>NUCLEOTIDE SEQUENCE [LARGE SCALE GENOMIC DNA]</scope>
    <source>
        <strain evidence="1">Chile7</strain>
    </source>
</reference>
<accession>A0A421FVT5</accession>
<dbReference type="PANTHER" id="PTHR43102:SF2">
    <property type="entry name" value="GAF DOMAIN-CONTAINING PROTEIN"/>
    <property type="match status" value="1"/>
</dbReference>
<proteinExistence type="predicted"/>
<sequence length="317" mass="34919">MLKTAGLDGQMSSKSEYCTLPGCERVAPEVAARKILVSDEELRRRVNNVQVTTDFDNALANVSLHGWKWKCDRRAFSMFTKSAISGSGATVPNTEVLAMGTVSGGRALEKVTSLLRSPSENDFNVLMQSVFKRDFIYGSLVHSVAGLEDGTQLAVKTSAFVRSKKFSHKKNEQMCCIEQFRPRKDGFAIVFTSIPLHEVSAGKASGKHVDELCPIRGWLLVEKAPESKASVRVLYYVGLDPNFVNLTQSLGFCSAKTTAARILRLAKGVCLLGEVLHQQRQIDSTSRKNPKNGVRPPTSTTPLWPLRLLHLCQVLLP</sequence>
<dbReference type="Proteomes" id="UP000284657">
    <property type="component" value="Unassembled WGS sequence"/>
</dbReference>
<dbReference type="PANTHER" id="PTHR43102">
    <property type="entry name" value="SLR1143 PROTEIN"/>
    <property type="match status" value="1"/>
</dbReference>
<dbReference type="AlphaFoldDB" id="A0A421FVT5"/>
<name>A0A421FVT5_9STRA</name>
<organism evidence="1 2">
    <name type="scientific">Phytophthora kernoviae</name>
    <dbReference type="NCBI Taxonomy" id="325452"/>
    <lineage>
        <taxon>Eukaryota</taxon>
        <taxon>Sar</taxon>
        <taxon>Stramenopiles</taxon>
        <taxon>Oomycota</taxon>
        <taxon>Peronosporomycetes</taxon>
        <taxon>Peronosporales</taxon>
        <taxon>Peronosporaceae</taxon>
        <taxon>Phytophthora</taxon>
    </lineage>
</organism>
<evidence type="ECO:0000313" key="2">
    <source>
        <dbReference type="Proteomes" id="UP000284657"/>
    </source>
</evidence>